<dbReference type="Proteomes" id="UP000176221">
    <property type="component" value="Unassembled WGS sequence"/>
</dbReference>
<organism evidence="1 2">
    <name type="scientific">Candidatus Taylorbacteria bacterium RIFCSPLOWO2_01_FULL_45_15b</name>
    <dbReference type="NCBI Taxonomy" id="1802319"/>
    <lineage>
        <taxon>Bacteria</taxon>
        <taxon>Candidatus Tayloriibacteriota</taxon>
    </lineage>
</organism>
<sequence>MPAETSKILLQIAYFSSVYLDILPQNLKFSHRLQVSTISLSTEFWTFELGIRLEIGSKTVNESGADFAQKNITWKKYAEGLLALYEDKKTANNQVI</sequence>
<comment type="caution">
    <text evidence="1">The sequence shown here is derived from an EMBL/GenBank/DDBJ whole genome shotgun (WGS) entry which is preliminary data.</text>
</comment>
<protein>
    <submittedName>
        <fullName evidence="1">Uncharacterized protein</fullName>
    </submittedName>
</protein>
<dbReference type="EMBL" id="MHRX01000047">
    <property type="protein sequence ID" value="OHA32387.1"/>
    <property type="molecule type" value="Genomic_DNA"/>
</dbReference>
<evidence type="ECO:0000313" key="2">
    <source>
        <dbReference type="Proteomes" id="UP000176221"/>
    </source>
</evidence>
<accession>A0A1G2N8A7</accession>
<dbReference type="AlphaFoldDB" id="A0A1G2N8A7"/>
<evidence type="ECO:0000313" key="1">
    <source>
        <dbReference type="EMBL" id="OHA32387.1"/>
    </source>
</evidence>
<name>A0A1G2N8A7_9BACT</name>
<proteinExistence type="predicted"/>
<reference evidence="1 2" key="1">
    <citation type="journal article" date="2016" name="Nat. Commun.">
        <title>Thousands of microbial genomes shed light on interconnected biogeochemical processes in an aquifer system.</title>
        <authorList>
            <person name="Anantharaman K."/>
            <person name="Brown C.T."/>
            <person name="Hug L.A."/>
            <person name="Sharon I."/>
            <person name="Castelle C.J."/>
            <person name="Probst A.J."/>
            <person name="Thomas B.C."/>
            <person name="Singh A."/>
            <person name="Wilkins M.J."/>
            <person name="Karaoz U."/>
            <person name="Brodie E.L."/>
            <person name="Williams K.H."/>
            <person name="Hubbard S.S."/>
            <person name="Banfield J.F."/>
        </authorList>
    </citation>
    <scope>NUCLEOTIDE SEQUENCE [LARGE SCALE GENOMIC DNA]</scope>
</reference>
<gene>
    <name evidence="1" type="ORF">A2928_00060</name>
</gene>